<dbReference type="KEGG" id="smag:AN936_22025"/>
<evidence type="ECO:0000313" key="2">
    <source>
        <dbReference type="Proteomes" id="UP000058074"/>
    </source>
</evidence>
<organism evidence="1 2">
    <name type="scientific">Sphingopyxis macrogoltabida</name>
    <name type="common">Sphingomonas macrogoltabidus</name>
    <dbReference type="NCBI Taxonomy" id="33050"/>
    <lineage>
        <taxon>Bacteria</taxon>
        <taxon>Pseudomonadati</taxon>
        <taxon>Pseudomonadota</taxon>
        <taxon>Alphaproteobacteria</taxon>
        <taxon>Sphingomonadales</taxon>
        <taxon>Sphingomonadaceae</taxon>
        <taxon>Sphingopyxis</taxon>
    </lineage>
</organism>
<sequence length="110" mass="12114">MTAERDAETMATVEDAQMLLLMELCDEFRQAVFARLDPAEPRETIAIAMTAGIMFAGMQAGHLIAMGDYVESPELNQQMSQMLETNFPLGINFGKLRAARQLAALEASMN</sequence>
<reference evidence="1 2" key="1">
    <citation type="journal article" date="2015" name="Genome Announc.">
        <title>Complete Genome Sequence of Polypropylene Glycol- and Polyethylene Glycol-Degrading Sphingopyxis macrogoltabida Strain EY-1.</title>
        <authorList>
            <person name="Ohtsubo Y."/>
            <person name="Nagata Y."/>
            <person name="Numata M."/>
            <person name="Tsuchikane K."/>
            <person name="Hosoyama A."/>
            <person name="Yamazoe A."/>
            <person name="Tsuda M."/>
            <person name="Fujita N."/>
            <person name="Kawai F."/>
        </authorList>
    </citation>
    <scope>NUCLEOTIDE SEQUENCE [LARGE SCALE GENOMIC DNA]</scope>
    <source>
        <strain evidence="1 2">EY-1</strain>
    </source>
</reference>
<dbReference type="EMBL" id="CP012700">
    <property type="protein sequence ID" value="ALH82934.1"/>
    <property type="molecule type" value="Genomic_DNA"/>
</dbReference>
<dbReference type="OrthoDB" id="9874400at2"/>
<gene>
    <name evidence="1" type="ORF">AN936_22025</name>
</gene>
<protein>
    <submittedName>
        <fullName evidence="1">Uncharacterized protein</fullName>
    </submittedName>
</protein>
<name>A0A0N9V2D4_SPHMC</name>
<dbReference type="Proteomes" id="UP000058074">
    <property type="component" value="Chromosome"/>
</dbReference>
<dbReference type="AlphaFoldDB" id="A0A0N9V2D4"/>
<accession>A0A0N9V2D4</accession>
<dbReference type="RefSeq" id="WP_054589912.1">
    <property type="nucleotide sequence ID" value="NZ_CP012700.1"/>
</dbReference>
<dbReference type="PATRIC" id="fig|33050.5.peg.4560"/>
<proteinExistence type="predicted"/>
<evidence type="ECO:0000313" key="1">
    <source>
        <dbReference type="EMBL" id="ALH82934.1"/>
    </source>
</evidence>